<dbReference type="EMBL" id="CAJJDP010000076">
    <property type="protein sequence ID" value="CAD8181657.1"/>
    <property type="molecule type" value="Genomic_DNA"/>
</dbReference>
<feature type="region of interest" description="Disordered" evidence="2">
    <location>
        <begin position="939"/>
        <end position="982"/>
    </location>
</feature>
<keyword evidence="3" id="KW-0472">Membrane</keyword>
<organism evidence="5 6">
    <name type="scientific">Paramecium octaurelia</name>
    <dbReference type="NCBI Taxonomy" id="43137"/>
    <lineage>
        <taxon>Eukaryota</taxon>
        <taxon>Sar</taxon>
        <taxon>Alveolata</taxon>
        <taxon>Ciliophora</taxon>
        <taxon>Intramacronucleata</taxon>
        <taxon>Oligohymenophorea</taxon>
        <taxon>Peniculida</taxon>
        <taxon>Parameciidae</taxon>
        <taxon>Paramecium</taxon>
    </lineage>
</organism>
<reference evidence="5" key="1">
    <citation type="submission" date="2021-01" db="EMBL/GenBank/DDBJ databases">
        <authorList>
            <consortium name="Genoscope - CEA"/>
            <person name="William W."/>
        </authorList>
    </citation>
    <scope>NUCLEOTIDE SEQUENCE</scope>
</reference>
<sequence>MDKQIRLNQEQILQCIRNHRDLNEILSKQKDHSSQELFDEIEKVTNNMSNESKESQESKSNSDTIDRAIKMFAEPKVILYKKENSLASDQIMEQISQVFNNKSFDQKVGSNLSTEMSNEPCLQLGSSRQSLLTSGSETERRKRKTISEEESPYFVVRLEDVINYSDERTTIMIKNIPNKYTIQMLQDLIDLKHHDLYDFLYLPIDFKNKCNMGYAFINFIHPLYIVQFYKDFHDNGWPHFNSEKICELRYARIQGRQALLQHFQFSSVMNQKDKKLKPVIVPQSELSRIHQLIQVNHSVIFQATKVMISFFTFFGVFMHINLILLQINLLLSPSINNLNQILIEIYLYLFQFHWQKITYLIVDFQEITKIQQIPLQYLLEGNPQDILNFVFIPFLLLFQLSKVLCLLQCAIYRQILQSGSGYFLHPSFNKLQCLFSSNCFQGSISTFNRAASSLLTANQSLQSIIINRNSIIIQILRSFILSTLNLLFLLKIIIFPRYANPFIQCSFFSIQNSQFKQDCFDKGSQIQLNANQKIFLIVYIIQGLPLIQKFSIQAITQFKFSSALKCILQLIVLFHPSIRKHCLSIQQFIQSMNNQTDQFTSTRLSFCQQTHLSVNSVLEHLHNCPFPITEDEAQQFIQNYKPQIIENYEEMIENPNFTSIFDKQQFFFGIVLNGQKNGIGIHYKYQKSIFEGVFTDNQKNGRGIELFFNGSFYIGQYQNGKPEGTGKFQWQNDETYEGQWLQGKKHGSGIWKGSKGDSYIGEWKLGIPDGYGVHLWINGDRYKGEFKNCLKDGQGTEKFTNGDTYIGQYQKGKPNGIGEYFWNNGAVYKGEFKDGVRHGKGIWKRGNGLSDQYNGEYINDQKSGQGIYIWADGNRYEGSFLNDLRDGQGTMYWHDGSFYKGQWKQGIQDGQGILSINQELIKGIFYGTKLIQMNENSQLNSNQTRNKVHSVETRQTSFGTDDNRKNGSFSQAQQRKDSAEYSTKVNSFTQTYRNSNSVDQRVMNISVPKRFGRITNSKLLEQFNQARFPKVQQQQSTKQQLQKRLWKPTGVPQNVKF</sequence>
<gene>
    <name evidence="5" type="ORF">POCTA_138.1.T0770154</name>
</gene>
<dbReference type="SMART" id="SM00698">
    <property type="entry name" value="MORN"/>
    <property type="match status" value="10"/>
</dbReference>
<dbReference type="AlphaFoldDB" id="A0A8S1VYF5"/>
<dbReference type="InterPro" id="IPR003409">
    <property type="entry name" value="MORN"/>
</dbReference>
<feature type="transmembrane region" description="Helical" evidence="3">
    <location>
        <begin position="306"/>
        <end position="327"/>
    </location>
</feature>
<dbReference type="Proteomes" id="UP000683925">
    <property type="component" value="Unassembled WGS sequence"/>
</dbReference>
<evidence type="ECO:0000313" key="5">
    <source>
        <dbReference type="EMBL" id="CAD8181657.1"/>
    </source>
</evidence>
<evidence type="ECO:0000259" key="4">
    <source>
        <dbReference type="Pfam" id="PF04059"/>
    </source>
</evidence>
<protein>
    <recommendedName>
        <fullName evidence="4">Mei2-like C-terminal RNA recognition motif domain-containing protein</fullName>
    </recommendedName>
</protein>
<feature type="domain" description="Mei2-like C-terminal RNA recognition motif" evidence="4">
    <location>
        <begin position="168"/>
        <end position="264"/>
    </location>
</feature>
<dbReference type="Pfam" id="PF04059">
    <property type="entry name" value="RRM_2"/>
    <property type="match status" value="1"/>
</dbReference>
<keyword evidence="3" id="KW-1133">Transmembrane helix</keyword>
<feature type="transmembrane region" description="Helical" evidence="3">
    <location>
        <begin position="386"/>
        <end position="407"/>
    </location>
</feature>
<evidence type="ECO:0000256" key="3">
    <source>
        <dbReference type="SAM" id="Phobius"/>
    </source>
</evidence>
<feature type="compositionally biased region" description="Polar residues" evidence="2">
    <location>
        <begin position="953"/>
        <end position="973"/>
    </location>
</feature>
<dbReference type="PANTHER" id="PTHR23084:SF263">
    <property type="entry name" value="MORN REPEAT-CONTAINING PROTEIN 1"/>
    <property type="match status" value="1"/>
</dbReference>
<feature type="transmembrane region" description="Helical" evidence="3">
    <location>
        <begin position="478"/>
        <end position="499"/>
    </location>
</feature>
<dbReference type="Pfam" id="PF02493">
    <property type="entry name" value="MORN"/>
    <property type="match status" value="10"/>
</dbReference>
<dbReference type="PANTHER" id="PTHR23084">
    <property type="entry name" value="PHOSPHATIDYLINOSITOL-4-PHOSPHATE 5-KINASE RELATED"/>
    <property type="match status" value="1"/>
</dbReference>
<evidence type="ECO:0000256" key="1">
    <source>
        <dbReference type="ARBA" id="ARBA00022737"/>
    </source>
</evidence>
<keyword evidence="3" id="KW-0812">Transmembrane</keyword>
<evidence type="ECO:0000256" key="2">
    <source>
        <dbReference type="SAM" id="MobiDB-lite"/>
    </source>
</evidence>
<comment type="caution">
    <text evidence="5">The sequence shown here is derived from an EMBL/GenBank/DDBJ whole genome shotgun (WGS) entry which is preliminary data.</text>
</comment>
<dbReference type="InterPro" id="IPR007201">
    <property type="entry name" value="Mei2-like_Rrm_C"/>
</dbReference>
<dbReference type="OrthoDB" id="417481at2759"/>
<dbReference type="CDD" id="cd12531">
    <property type="entry name" value="RRM3_MEI2_like"/>
    <property type="match status" value="1"/>
</dbReference>
<name>A0A8S1VYF5_PAROT</name>
<dbReference type="InterPro" id="IPR034454">
    <property type="entry name" value="MEI2-like_RRM3"/>
</dbReference>
<keyword evidence="6" id="KW-1185">Reference proteome</keyword>
<accession>A0A8S1VYF5</accession>
<evidence type="ECO:0000313" key="6">
    <source>
        <dbReference type="Proteomes" id="UP000683925"/>
    </source>
</evidence>
<proteinExistence type="predicted"/>
<keyword evidence="1" id="KW-0677">Repeat</keyword>